<keyword evidence="8" id="KW-1185">Reference proteome</keyword>
<dbReference type="Gene3D" id="2.40.30.170">
    <property type="match status" value="1"/>
</dbReference>
<dbReference type="Pfam" id="PF25989">
    <property type="entry name" value="YknX_C"/>
    <property type="match status" value="1"/>
</dbReference>
<feature type="region of interest" description="Disordered" evidence="3">
    <location>
        <begin position="375"/>
        <end position="394"/>
    </location>
</feature>
<evidence type="ECO:0000259" key="5">
    <source>
        <dbReference type="Pfam" id="PF25944"/>
    </source>
</evidence>
<feature type="domain" description="Multidrug resistance protein MdtA-like beta-barrel" evidence="5">
    <location>
        <begin position="219"/>
        <end position="300"/>
    </location>
</feature>
<evidence type="ECO:0000256" key="1">
    <source>
        <dbReference type="ARBA" id="ARBA00004236"/>
    </source>
</evidence>
<comment type="similarity">
    <text evidence="2">Belongs to the membrane fusion protein (MFP) (TC 8.A.1) family.</text>
</comment>
<reference evidence="7 8" key="1">
    <citation type="submission" date="2021-07" db="EMBL/GenBank/DDBJ databases">
        <authorList>
            <person name="So Y."/>
        </authorList>
    </citation>
    <scope>NUCLEOTIDE SEQUENCE [LARGE SCALE GENOMIC DNA]</scope>
    <source>
        <strain evidence="7 8">HJA6</strain>
    </source>
</reference>
<gene>
    <name evidence="7" type="ORF">KPL78_18380</name>
</gene>
<evidence type="ECO:0000256" key="3">
    <source>
        <dbReference type="SAM" id="MobiDB-lite"/>
    </source>
</evidence>
<accession>A0ABS7AC00</accession>
<comment type="subcellular location">
    <subcellularLocation>
        <location evidence="1">Cell membrane</location>
    </subcellularLocation>
</comment>
<dbReference type="InterPro" id="IPR058637">
    <property type="entry name" value="YknX-like_C"/>
</dbReference>
<dbReference type="Pfam" id="PF25917">
    <property type="entry name" value="BSH_RND"/>
    <property type="match status" value="1"/>
</dbReference>
<organism evidence="7 8">
    <name type="scientific">Roseomonas alba</name>
    <dbReference type="NCBI Taxonomy" id="2846776"/>
    <lineage>
        <taxon>Bacteria</taxon>
        <taxon>Pseudomonadati</taxon>
        <taxon>Pseudomonadota</taxon>
        <taxon>Alphaproteobacteria</taxon>
        <taxon>Acetobacterales</taxon>
        <taxon>Roseomonadaceae</taxon>
        <taxon>Roseomonas</taxon>
    </lineage>
</organism>
<dbReference type="Proteomes" id="UP001196565">
    <property type="component" value="Unassembled WGS sequence"/>
</dbReference>
<dbReference type="Pfam" id="PF25944">
    <property type="entry name" value="Beta-barrel_RND"/>
    <property type="match status" value="1"/>
</dbReference>
<feature type="domain" description="YknX-like C-terminal permuted SH3-like" evidence="6">
    <location>
        <begin position="308"/>
        <end position="374"/>
    </location>
</feature>
<dbReference type="NCBIfam" id="TIGR01730">
    <property type="entry name" value="RND_mfp"/>
    <property type="match status" value="1"/>
</dbReference>
<proteinExistence type="inferred from homology"/>
<evidence type="ECO:0000259" key="6">
    <source>
        <dbReference type="Pfam" id="PF25989"/>
    </source>
</evidence>
<dbReference type="PANTHER" id="PTHR30469:SF36">
    <property type="entry name" value="BLL3903 PROTEIN"/>
    <property type="match status" value="1"/>
</dbReference>
<sequence length="394" mass="42468">MGRSTRLFLVVLLLAGAGGGWFWYKEREAAAPALAAARSGGGTPPVAVSTEPVRRGALPIEITANGLVVPEAVVTVRPRVDGQIEQVLVEEGQMVEKGDPLFILDSRLNQAILAQQEAQLARDRALLQRYQSDLVRYQSLRGEGYTAQQRFEQAQADAASAAAVVRADEALASQTRLSIEFASIRAEMTGRLGALPLRPGNFVRQAENVGMATITRMDPILVQFSVPERWLGEIRAAMATPGEGPVVRAMPAESDSAPVEGRLVFVDSAVDTQTGTVALKARFANDPVRLWPGQFVRVTLIPRTEPDAIAVPSAALQVGQRGRYVFVMQNNQARRRPIELVRMSGDRAVVRGELAEGDRVIVEGAQRVADGARVVERSGGTPPPAQRVSMATPQ</sequence>
<dbReference type="RefSeq" id="WP_219764423.1">
    <property type="nucleotide sequence ID" value="NZ_JAHYBZ010000006.1"/>
</dbReference>
<dbReference type="Gene3D" id="1.10.287.470">
    <property type="entry name" value="Helix hairpin bin"/>
    <property type="match status" value="1"/>
</dbReference>
<dbReference type="InterPro" id="IPR058626">
    <property type="entry name" value="MdtA-like_b-barrel"/>
</dbReference>
<protein>
    <submittedName>
        <fullName evidence="7">Efflux RND transporter periplasmic adaptor subunit</fullName>
    </submittedName>
</protein>
<dbReference type="InterPro" id="IPR006143">
    <property type="entry name" value="RND_pump_MFP"/>
</dbReference>
<evidence type="ECO:0000313" key="8">
    <source>
        <dbReference type="Proteomes" id="UP001196565"/>
    </source>
</evidence>
<dbReference type="Gene3D" id="2.40.420.20">
    <property type="match status" value="1"/>
</dbReference>
<name>A0ABS7AC00_9PROT</name>
<comment type="caution">
    <text evidence="7">The sequence shown here is derived from an EMBL/GenBank/DDBJ whole genome shotgun (WGS) entry which is preliminary data.</text>
</comment>
<dbReference type="Gene3D" id="2.40.50.100">
    <property type="match status" value="1"/>
</dbReference>
<evidence type="ECO:0000313" key="7">
    <source>
        <dbReference type="EMBL" id="MBW6399832.1"/>
    </source>
</evidence>
<evidence type="ECO:0000259" key="4">
    <source>
        <dbReference type="Pfam" id="PF25917"/>
    </source>
</evidence>
<dbReference type="EMBL" id="JAHYBZ010000006">
    <property type="protein sequence ID" value="MBW6399832.1"/>
    <property type="molecule type" value="Genomic_DNA"/>
</dbReference>
<dbReference type="PANTHER" id="PTHR30469">
    <property type="entry name" value="MULTIDRUG RESISTANCE PROTEIN MDTA"/>
    <property type="match status" value="1"/>
</dbReference>
<feature type="domain" description="Multidrug resistance protein MdtA-like barrel-sandwich hybrid" evidence="4">
    <location>
        <begin position="73"/>
        <end position="215"/>
    </location>
</feature>
<dbReference type="SUPFAM" id="SSF111369">
    <property type="entry name" value="HlyD-like secretion proteins"/>
    <property type="match status" value="1"/>
</dbReference>
<dbReference type="InterPro" id="IPR058625">
    <property type="entry name" value="MdtA-like_BSH"/>
</dbReference>
<evidence type="ECO:0000256" key="2">
    <source>
        <dbReference type="ARBA" id="ARBA00009477"/>
    </source>
</evidence>